<dbReference type="PROSITE" id="PS00688">
    <property type="entry name" value="SIGMA54_INTERACT_3"/>
    <property type="match status" value="1"/>
</dbReference>
<dbReference type="AlphaFoldDB" id="A0A1I2KGN0"/>
<feature type="domain" description="PAS" evidence="7">
    <location>
        <begin position="10"/>
        <end position="61"/>
    </location>
</feature>
<evidence type="ECO:0000256" key="1">
    <source>
        <dbReference type="ARBA" id="ARBA00022741"/>
    </source>
</evidence>
<organism evidence="8 9">
    <name type="scientific">Planifilum fulgidum</name>
    <dbReference type="NCBI Taxonomy" id="201973"/>
    <lineage>
        <taxon>Bacteria</taxon>
        <taxon>Bacillati</taxon>
        <taxon>Bacillota</taxon>
        <taxon>Bacilli</taxon>
        <taxon>Bacillales</taxon>
        <taxon>Thermoactinomycetaceae</taxon>
        <taxon>Planifilum</taxon>
    </lineage>
</organism>
<evidence type="ECO:0000256" key="2">
    <source>
        <dbReference type="ARBA" id="ARBA00022840"/>
    </source>
</evidence>
<dbReference type="CDD" id="cd00009">
    <property type="entry name" value="AAA"/>
    <property type="match status" value="1"/>
</dbReference>
<evidence type="ECO:0000256" key="4">
    <source>
        <dbReference type="ARBA" id="ARBA00023125"/>
    </source>
</evidence>
<keyword evidence="5" id="KW-0804">Transcription</keyword>
<evidence type="ECO:0000259" key="7">
    <source>
        <dbReference type="PROSITE" id="PS50112"/>
    </source>
</evidence>
<evidence type="ECO:0000256" key="3">
    <source>
        <dbReference type="ARBA" id="ARBA00023015"/>
    </source>
</evidence>
<dbReference type="CDD" id="cd00130">
    <property type="entry name" value="PAS"/>
    <property type="match status" value="1"/>
</dbReference>
<dbReference type="InterPro" id="IPR000014">
    <property type="entry name" value="PAS"/>
</dbReference>
<keyword evidence="1" id="KW-0547">Nucleotide-binding</keyword>
<dbReference type="InterPro" id="IPR009057">
    <property type="entry name" value="Homeodomain-like_sf"/>
</dbReference>
<dbReference type="EMBL" id="FOOK01000002">
    <property type="protein sequence ID" value="SFF66162.1"/>
    <property type="molecule type" value="Genomic_DNA"/>
</dbReference>
<dbReference type="SUPFAM" id="SSF55785">
    <property type="entry name" value="PYP-like sensor domain (PAS domain)"/>
    <property type="match status" value="1"/>
</dbReference>
<name>A0A1I2KGN0_9BACL</name>
<dbReference type="PANTHER" id="PTHR32071:SF57">
    <property type="entry name" value="C4-DICARBOXYLATE TRANSPORT TRANSCRIPTIONAL REGULATORY PROTEIN DCTD"/>
    <property type="match status" value="1"/>
</dbReference>
<dbReference type="InterPro" id="IPR035965">
    <property type="entry name" value="PAS-like_dom_sf"/>
</dbReference>
<evidence type="ECO:0000313" key="9">
    <source>
        <dbReference type="Proteomes" id="UP000198661"/>
    </source>
</evidence>
<dbReference type="PROSITE" id="PS50045">
    <property type="entry name" value="SIGMA54_INTERACT_4"/>
    <property type="match status" value="1"/>
</dbReference>
<dbReference type="SMART" id="SM00382">
    <property type="entry name" value="AAA"/>
    <property type="match status" value="1"/>
</dbReference>
<dbReference type="SUPFAM" id="SSF52540">
    <property type="entry name" value="P-loop containing nucleoside triphosphate hydrolases"/>
    <property type="match status" value="1"/>
</dbReference>
<dbReference type="NCBIfam" id="TIGR00229">
    <property type="entry name" value="sensory_box"/>
    <property type="match status" value="1"/>
</dbReference>
<dbReference type="InterPro" id="IPR025662">
    <property type="entry name" value="Sigma_54_int_dom_ATP-bd_1"/>
</dbReference>
<evidence type="ECO:0000256" key="5">
    <source>
        <dbReference type="ARBA" id="ARBA00023163"/>
    </source>
</evidence>
<sequence>MIVLEHSPHQEQFIRAVFENAHYCLVIVDDRGYIIYLNESYCRFLGVKREEAVGKHVTDVIENTRMHIVVQTGKEEIADLQYIRGNYMIANRIPVWSEGKVIGAIGIVLYRDTQEWMKMNSHIKSLLLEVEQYRKRQKKSHGAIYSLHDIIAISPQMIELKNKVKRIAAGNASVLITGESGTGKELFAHSIHQLSERSGKPFVTVNCAAIPEHLMESELFGYEPGAFTGARKEGKIGKFQIADGGTIFLDEIGDMPLSAQVKILRVLQDGEIQPVGAVKPRKVDVRVIAATNQPLEELVREKRFREDLFYRIHVIRLHIPPLRERKEDIRALTMFFLHKISERTGKRVVDVEDSVMERFQEYRWPGNVRELENVVEAAVHLTNREIITLEDLPEHLLIEPVRLEEHGNLKEILERTERQAIELALHKAKGDKLKAAKILGIGKSTLYEKLKKHGL</sequence>
<dbReference type="InterPro" id="IPR025943">
    <property type="entry name" value="Sigma_54_int_dom_ATP-bd_2"/>
</dbReference>
<evidence type="ECO:0000313" key="8">
    <source>
        <dbReference type="EMBL" id="SFF66162.1"/>
    </source>
</evidence>
<keyword evidence="4" id="KW-0238">DNA-binding</keyword>
<dbReference type="Gene3D" id="3.30.450.20">
    <property type="entry name" value="PAS domain"/>
    <property type="match status" value="1"/>
</dbReference>
<accession>A0A1I2KGN0</accession>
<dbReference type="Pfam" id="PF25601">
    <property type="entry name" value="AAA_lid_14"/>
    <property type="match status" value="1"/>
</dbReference>
<dbReference type="PROSITE" id="PS00676">
    <property type="entry name" value="SIGMA54_INTERACT_2"/>
    <property type="match status" value="1"/>
</dbReference>
<evidence type="ECO:0000259" key="6">
    <source>
        <dbReference type="PROSITE" id="PS50045"/>
    </source>
</evidence>
<dbReference type="InterPro" id="IPR002078">
    <property type="entry name" value="Sigma_54_int"/>
</dbReference>
<dbReference type="Pfam" id="PF13426">
    <property type="entry name" value="PAS_9"/>
    <property type="match status" value="1"/>
</dbReference>
<feature type="domain" description="Sigma-54 factor interaction" evidence="6">
    <location>
        <begin position="150"/>
        <end position="380"/>
    </location>
</feature>
<dbReference type="RefSeq" id="WP_092035476.1">
    <property type="nucleotide sequence ID" value="NZ_FOOK01000002.1"/>
</dbReference>
<keyword evidence="2" id="KW-0067">ATP-binding</keyword>
<proteinExistence type="predicted"/>
<dbReference type="PRINTS" id="PR01590">
    <property type="entry name" value="HTHFIS"/>
</dbReference>
<dbReference type="GO" id="GO:0005524">
    <property type="term" value="F:ATP binding"/>
    <property type="evidence" value="ECO:0007669"/>
    <property type="project" value="UniProtKB-KW"/>
</dbReference>
<dbReference type="InterPro" id="IPR002197">
    <property type="entry name" value="HTH_Fis"/>
</dbReference>
<dbReference type="Gene3D" id="1.10.10.60">
    <property type="entry name" value="Homeodomain-like"/>
    <property type="match status" value="1"/>
</dbReference>
<dbReference type="InterPro" id="IPR058031">
    <property type="entry name" value="AAA_lid_NorR"/>
</dbReference>
<dbReference type="FunFam" id="3.40.50.300:FF:000006">
    <property type="entry name" value="DNA-binding transcriptional regulator NtrC"/>
    <property type="match status" value="1"/>
</dbReference>
<gene>
    <name evidence="8" type="ORF">SAMN04488025_10221</name>
</gene>
<dbReference type="SMART" id="SM00091">
    <property type="entry name" value="PAS"/>
    <property type="match status" value="1"/>
</dbReference>
<dbReference type="SUPFAM" id="SSF46689">
    <property type="entry name" value="Homeodomain-like"/>
    <property type="match status" value="1"/>
</dbReference>
<dbReference type="Pfam" id="PF00158">
    <property type="entry name" value="Sigma54_activat"/>
    <property type="match status" value="1"/>
</dbReference>
<dbReference type="InterPro" id="IPR027417">
    <property type="entry name" value="P-loop_NTPase"/>
</dbReference>
<dbReference type="PROSITE" id="PS50112">
    <property type="entry name" value="PAS"/>
    <property type="match status" value="1"/>
</dbReference>
<dbReference type="Proteomes" id="UP000198661">
    <property type="component" value="Unassembled WGS sequence"/>
</dbReference>
<dbReference type="STRING" id="201973.SAMN04488025_10221"/>
<dbReference type="GO" id="GO:0043565">
    <property type="term" value="F:sequence-specific DNA binding"/>
    <property type="evidence" value="ECO:0007669"/>
    <property type="project" value="InterPro"/>
</dbReference>
<protein>
    <submittedName>
        <fullName evidence="8">Transcriptional regulator</fullName>
    </submittedName>
</protein>
<dbReference type="Gene3D" id="3.40.50.300">
    <property type="entry name" value="P-loop containing nucleotide triphosphate hydrolases"/>
    <property type="match status" value="1"/>
</dbReference>
<dbReference type="InterPro" id="IPR025944">
    <property type="entry name" value="Sigma_54_int_dom_CS"/>
</dbReference>
<keyword evidence="9" id="KW-1185">Reference proteome</keyword>
<reference evidence="8 9" key="1">
    <citation type="submission" date="2016-10" db="EMBL/GenBank/DDBJ databases">
        <authorList>
            <person name="de Groot N.N."/>
        </authorList>
    </citation>
    <scope>NUCLEOTIDE SEQUENCE [LARGE SCALE GENOMIC DNA]</scope>
    <source>
        <strain evidence="8 9">DSM 44945</strain>
    </source>
</reference>
<dbReference type="GO" id="GO:0006355">
    <property type="term" value="P:regulation of DNA-templated transcription"/>
    <property type="evidence" value="ECO:0007669"/>
    <property type="project" value="InterPro"/>
</dbReference>
<keyword evidence="3" id="KW-0805">Transcription regulation</keyword>
<dbReference type="PANTHER" id="PTHR32071">
    <property type="entry name" value="TRANSCRIPTIONAL REGULATORY PROTEIN"/>
    <property type="match status" value="1"/>
</dbReference>
<dbReference type="Pfam" id="PF02954">
    <property type="entry name" value="HTH_8"/>
    <property type="match status" value="1"/>
</dbReference>
<dbReference type="OrthoDB" id="9771372at2"/>
<dbReference type="Gene3D" id="1.10.8.60">
    <property type="match status" value="1"/>
</dbReference>
<dbReference type="PROSITE" id="PS00675">
    <property type="entry name" value="SIGMA54_INTERACT_1"/>
    <property type="match status" value="1"/>
</dbReference>
<dbReference type="InterPro" id="IPR003593">
    <property type="entry name" value="AAA+_ATPase"/>
</dbReference>